<organism evidence="2 3">
    <name type="scientific">Kriegella aquimaris</name>
    <dbReference type="NCBI Taxonomy" id="192904"/>
    <lineage>
        <taxon>Bacteria</taxon>
        <taxon>Pseudomonadati</taxon>
        <taxon>Bacteroidota</taxon>
        <taxon>Flavobacteriia</taxon>
        <taxon>Flavobacteriales</taxon>
        <taxon>Flavobacteriaceae</taxon>
        <taxon>Kriegella</taxon>
    </lineage>
</organism>
<keyword evidence="3" id="KW-1185">Reference proteome</keyword>
<proteinExistence type="predicted"/>
<dbReference type="SUPFAM" id="SSF53335">
    <property type="entry name" value="S-adenosyl-L-methionine-dependent methyltransferases"/>
    <property type="match status" value="1"/>
</dbReference>
<dbReference type="GO" id="GO:0032259">
    <property type="term" value="P:methylation"/>
    <property type="evidence" value="ECO:0007669"/>
    <property type="project" value="UniProtKB-KW"/>
</dbReference>
<reference evidence="2 3" key="1">
    <citation type="submission" date="2016-10" db="EMBL/GenBank/DDBJ databases">
        <authorList>
            <person name="de Groot N.N."/>
        </authorList>
    </citation>
    <scope>NUCLEOTIDE SEQUENCE [LARGE SCALE GENOMIC DNA]</scope>
    <source>
        <strain evidence="2 3">DSM 19886</strain>
    </source>
</reference>
<evidence type="ECO:0000259" key="1">
    <source>
        <dbReference type="Pfam" id="PF08241"/>
    </source>
</evidence>
<keyword evidence="2" id="KW-0808">Transferase</keyword>
<dbReference type="GO" id="GO:0008757">
    <property type="term" value="F:S-adenosylmethionine-dependent methyltransferase activity"/>
    <property type="evidence" value="ECO:0007669"/>
    <property type="project" value="InterPro"/>
</dbReference>
<name>A0A1G9W2J8_9FLAO</name>
<dbReference type="OrthoDB" id="1143568at2"/>
<dbReference type="Gene3D" id="3.40.50.150">
    <property type="entry name" value="Vaccinia Virus protein VP39"/>
    <property type="match status" value="1"/>
</dbReference>
<accession>A0A1G9W2J8</accession>
<dbReference type="Pfam" id="PF08241">
    <property type="entry name" value="Methyltransf_11"/>
    <property type="match status" value="1"/>
</dbReference>
<gene>
    <name evidence="2" type="ORF">SAMN04488514_114132</name>
</gene>
<evidence type="ECO:0000313" key="2">
    <source>
        <dbReference type="EMBL" id="SDM78421.1"/>
    </source>
</evidence>
<dbReference type="STRING" id="192904.SAMN04488514_114132"/>
<dbReference type="RefSeq" id="WP_089894214.1">
    <property type="nucleotide sequence ID" value="NZ_FNGV01000014.1"/>
</dbReference>
<keyword evidence="2" id="KW-0489">Methyltransferase</keyword>
<dbReference type="AlphaFoldDB" id="A0A1G9W2J8"/>
<dbReference type="Proteomes" id="UP000199440">
    <property type="component" value="Unassembled WGS sequence"/>
</dbReference>
<feature type="domain" description="Methyltransferase type 11" evidence="1">
    <location>
        <begin position="61"/>
        <end position="152"/>
    </location>
</feature>
<evidence type="ECO:0000313" key="3">
    <source>
        <dbReference type="Proteomes" id="UP000199440"/>
    </source>
</evidence>
<sequence>MEDVFGKALLDYQNGNYSEDIYTYSSLDEEDVMPLPYLFRDFKTMPLLEQRALALCKGKVLDIGCGAGSHSLHLQQKGYNVTALDTSAGAIETCKLRGIKNTLHTDISAFEGEKFDTLLLLMNGIGIVGNLKLLNNFLDHLKSFLKPGGQILLDSSDIIYMFIDDEDSKSQESFEFDPENYYGEVTFTMKYKGKESNSFRWLYLDFDTLQRAANDNNLTCDLVFKGDHYNYLARLASKIGK</sequence>
<dbReference type="EMBL" id="FNGV01000014">
    <property type="protein sequence ID" value="SDM78421.1"/>
    <property type="molecule type" value="Genomic_DNA"/>
</dbReference>
<dbReference type="CDD" id="cd02440">
    <property type="entry name" value="AdoMet_MTases"/>
    <property type="match status" value="1"/>
</dbReference>
<dbReference type="InterPro" id="IPR029063">
    <property type="entry name" value="SAM-dependent_MTases_sf"/>
</dbReference>
<protein>
    <submittedName>
        <fullName evidence="2">Methyltransferase domain-containing protein</fullName>
    </submittedName>
</protein>
<dbReference type="InterPro" id="IPR013216">
    <property type="entry name" value="Methyltransf_11"/>
</dbReference>